<dbReference type="PROSITE" id="PS50850">
    <property type="entry name" value="MFS"/>
    <property type="match status" value="1"/>
</dbReference>
<feature type="transmembrane region" description="Helical" evidence="6">
    <location>
        <begin position="215"/>
        <end position="235"/>
    </location>
</feature>
<feature type="region of interest" description="Disordered" evidence="5">
    <location>
        <begin position="1"/>
        <end position="49"/>
    </location>
</feature>
<feature type="transmembrane region" description="Helical" evidence="6">
    <location>
        <begin position="152"/>
        <end position="177"/>
    </location>
</feature>
<dbReference type="InterPro" id="IPR036259">
    <property type="entry name" value="MFS_trans_sf"/>
</dbReference>
<keyword evidence="2 6" id="KW-0812">Transmembrane</keyword>
<feature type="transmembrane region" description="Helical" evidence="6">
    <location>
        <begin position="526"/>
        <end position="547"/>
    </location>
</feature>
<dbReference type="PANTHER" id="PTHR23501">
    <property type="entry name" value="MAJOR FACILITATOR SUPERFAMILY"/>
    <property type="match status" value="1"/>
</dbReference>
<evidence type="ECO:0000259" key="7">
    <source>
        <dbReference type="PROSITE" id="PS50850"/>
    </source>
</evidence>
<reference evidence="8 9" key="1">
    <citation type="submission" date="2019-06" db="EMBL/GenBank/DDBJ databases">
        <authorList>
            <person name="Broberg M."/>
        </authorList>
    </citation>
    <scope>NUCLEOTIDE SEQUENCE [LARGE SCALE GENOMIC DNA]</scope>
</reference>
<keyword evidence="4 6" id="KW-0472">Membrane</keyword>
<sequence length="568" mass="60753">MSNNQVRHDDGLGQAIPSEKHPPSGELPSSDPSKGASEISTSENQDTIPKENKLSVPSLVLIGASLWFSIFLITLDGTIVANAIPRITDEFKKISDVGWYGSGYLLTQAAFQLLYGKIYAKFSIKYTFIAAISIFELGSLVCALAPSSTALIIGRAVSGLGGAGVTSGSMAIIAYSVPLRMRPLFIASFGIVFAVSSVCGPLLGGVFTSKLTWRWCFYINLPFGGFTILAILLVLKEPKRPELDSISLKKKLQSIDFIGMLLLVPAIVCILLALQWGGSKYSWSNGRIIALLVLFGLLSIAFILFQHWKGEEATLVLRLLASRSVAAATWYGFCNGGAMTLLVYYIPFWHQVIHGLSAVDSGIRLLPFMIGTVITVMLAGAIVSKFGYYTIFLILSSVITPIGEGLLTTWKVDTGFSEWVGYQALVGLGIGLGQQQPLVAIQNVVPKAEIASGTAIVMLVQLLSGSIFVSVGQSVLQNRLMQNLAKAFSGRSDFDPSRIANTGATDILSTVPADDLPAVLEAYNGALMQVYTVALVLSALTIFGSLAMEWKSVKKGAVKPSEEGSSAK</sequence>
<evidence type="ECO:0000313" key="9">
    <source>
        <dbReference type="Proteomes" id="UP000766486"/>
    </source>
</evidence>
<dbReference type="SUPFAM" id="SSF103473">
    <property type="entry name" value="MFS general substrate transporter"/>
    <property type="match status" value="1"/>
</dbReference>
<evidence type="ECO:0000313" key="8">
    <source>
        <dbReference type="EMBL" id="VUC20610.1"/>
    </source>
</evidence>
<dbReference type="InterPro" id="IPR020846">
    <property type="entry name" value="MFS_dom"/>
</dbReference>
<accession>A0ABY6TPR7</accession>
<feature type="transmembrane region" description="Helical" evidence="6">
    <location>
        <begin position="365"/>
        <end position="383"/>
    </location>
</feature>
<organism evidence="8 9">
    <name type="scientific">Bionectria ochroleuca</name>
    <name type="common">Gliocladium roseum</name>
    <dbReference type="NCBI Taxonomy" id="29856"/>
    <lineage>
        <taxon>Eukaryota</taxon>
        <taxon>Fungi</taxon>
        <taxon>Dikarya</taxon>
        <taxon>Ascomycota</taxon>
        <taxon>Pezizomycotina</taxon>
        <taxon>Sordariomycetes</taxon>
        <taxon>Hypocreomycetidae</taxon>
        <taxon>Hypocreales</taxon>
        <taxon>Bionectriaceae</taxon>
        <taxon>Clonostachys</taxon>
    </lineage>
</organism>
<comment type="caution">
    <text evidence="8">The sequence shown here is derived from an EMBL/GenBank/DDBJ whole genome shotgun (WGS) entry which is preliminary data.</text>
</comment>
<dbReference type="PANTHER" id="PTHR23501:SF153">
    <property type="entry name" value="AFLATOXIN EFFLUX PUMP, PUTATIVE-RELATED"/>
    <property type="match status" value="1"/>
</dbReference>
<feature type="domain" description="Major facilitator superfamily (MFS) profile" evidence="7">
    <location>
        <begin position="62"/>
        <end position="556"/>
    </location>
</feature>
<dbReference type="Pfam" id="PF07690">
    <property type="entry name" value="MFS_1"/>
    <property type="match status" value="1"/>
</dbReference>
<evidence type="ECO:0000256" key="1">
    <source>
        <dbReference type="ARBA" id="ARBA00004141"/>
    </source>
</evidence>
<name>A0ABY6TPR7_BIOOC</name>
<evidence type="ECO:0000256" key="5">
    <source>
        <dbReference type="SAM" id="MobiDB-lite"/>
    </source>
</evidence>
<feature type="transmembrane region" description="Helical" evidence="6">
    <location>
        <begin position="255"/>
        <end position="276"/>
    </location>
</feature>
<feature type="transmembrane region" description="Helical" evidence="6">
    <location>
        <begin position="97"/>
        <end position="115"/>
    </location>
</feature>
<dbReference type="Proteomes" id="UP000766486">
    <property type="component" value="Unassembled WGS sequence"/>
</dbReference>
<feature type="transmembrane region" description="Helical" evidence="6">
    <location>
        <begin position="184"/>
        <end position="203"/>
    </location>
</feature>
<dbReference type="CDD" id="cd17502">
    <property type="entry name" value="MFS_Azr1_MDR_like"/>
    <property type="match status" value="1"/>
</dbReference>
<evidence type="ECO:0000256" key="6">
    <source>
        <dbReference type="SAM" id="Phobius"/>
    </source>
</evidence>
<evidence type="ECO:0000256" key="4">
    <source>
        <dbReference type="ARBA" id="ARBA00023136"/>
    </source>
</evidence>
<proteinExistence type="predicted"/>
<feature type="compositionally biased region" description="Basic and acidic residues" evidence="5">
    <location>
        <begin position="1"/>
        <end position="11"/>
    </location>
</feature>
<feature type="transmembrane region" description="Helical" evidence="6">
    <location>
        <begin position="59"/>
        <end position="85"/>
    </location>
</feature>
<keyword evidence="9" id="KW-1185">Reference proteome</keyword>
<keyword evidence="3 6" id="KW-1133">Transmembrane helix</keyword>
<evidence type="ECO:0000256" key="2">
    <source>
        <dbReference type="ARBA" id="ARBA00022692"/>
    </source>
</evidence>
<feature type="transmembrane region" description="Helical" evidence="6">
    <location>
        <begin position="325"/>
        <end position="345"/>
    </location>
</feature>
<dbReference type="EMBL" id="CABFNS010000185">
    <property type="protein sequence ID" value="VUC20610.1"/>
    <property type="molecule type" value="Genomic_DNA"/>
</dbReference>
<feature type="transmembrane region" description="Helical" evidence="6">
    <location>
        <begin position="288"/>
        <end position="305"/>
    </location>
</feature>
<protein>
    <recommendedName>
        <fullName evidence="7">Major facilitator superfamily (MFS) profile domain-containing protein</fullName>
    </recommendedName>
</protein>
<comment type="subcellular location">
    <subcellularLocation>
        <location evidence="1">Membrane</location>
        <topology evidence="1">Multi-pass membrane protein</topology>
    </subcellularLocation>
</comment>
<gene>
    <name evidence="8" type="ORF">CLO192961_LOCUS27265</name>
</gene>
<feature type="transmembrane region" description="Helical" evidence="6">
    <location>
        <begin position="450"/>
        <end position="471"/>
    </location>
</feature>
<dbReference type="Gene3D" id="1.20.1250.20">
    <property type="entry name" value="MFS general substrate transporter like domains"/>
    <property type="match status" value="2"/>
</dbReference>
<feature type="transmembrane region" description="Helical" evidence="6">
    <location>
        <begin position="388"/>
        <end position="407"/>
    </location>
</feature>
<dbReference type="InterPro" id="IPR011701">
    <property type="entry name" value="MFS"/>
</dbReference>
<evidence type="ECO:0000256" key="3">
    <source>
        <dbReference type="ARBA" id="ARBA00022989"/>
    </source>
</evidence>
<feature type="transmembrane region" description="Helical" evidence="6">
    <location>
        <begin position="127"/>
        <end position="146"/>
    </location>
</feature>
<feature type="compositionally biased region" description="Polar residues" evidence="5">
    <location>
        <begin position="38"/>
        <end position="47"/>
    </location>
</feature>